<gene>
    <name evidence="1" type="ORF">pFRL4_343c</name>
</gene>
<proteinExistence type="predicted"/>
<name>V9Z849_9ACTN</name>
<evidence type="ECO:0000313" key="1">
    <source>
        <dbReference type="EMBL" id="AHE39576.1"/>
    </source>
</evidence>
<sequence length="293" mass="34008">MAWHDRIPADAISTYPQLRSLTKAEGEEYLQERRAAWTSYERMNVDRRFAQIARLKPLRGRRVHYGSDLRSAEERRLRRQLKHRHGWRGFPWEHPCRWYQRSAQFTADLQEFAQALAVRWQVDRRELGQRERDHLLMEALDALDWPDQPGGVEKLASYLNSYPFHLKGVIDGALERHDDMLDNESCPRCCGLRDDNAPHRVYIAHYHGLGLYKVGVTTMGSNRRLVTHESAGATIVDTFTTANYPDALRLERAVLDVVSEWRTSNPLVTGGGEVWSDEARLIRLADFVERGMK</sequence>
<dbReference type="EMBL" id="KF602049">
    <property type="protein sequence ID" value="AHE39576.1"/>
    <property type="molecule type" value="Genomic_DNA"/>
</dbReference>
<reference evidence="1" key="1">
    <citation type="submission" date="2013-09" db="EMBL/GenBank/DDBJ databases">
        <title>Complete nucleotide sequence of Streptomyces linear plasmid pFRL4.</title>
        <authorList>
            <person name="Chen Z."/>
            <person name="Fang P."/>
            <person name="Qin Z."/>
        </authorList>
    </citation>
    <scope>NUCLEOTIDE SEQUENCE</scope>
    <source>
        <plasmid evidence="1">pFRL4</plasmid>
    </source>
</reference>
<organism evidence="1">
    <name type="scientific">Streptomyces sp. F2</name>
    <dbReference type="NCBI Taxonomy" id="317660"/>
    <lineage>
        <taxon>Bacteria</taxon>
        <taxon>Bacillati</taxon>
        <taxon>Actinomycetota</taxon>
        <taxon>Actinomycetes</taxon>
        <taxon>Kitasatosporales</taxon>
        <taxon>Streptomycetaceae</taxon>
        <taxon>Streptomyces</taxon>
    </lineage>
</organism>
<dbReference type="RefSeq" id="WP_024126813.1">
    <property type="nucleotide sequence ID" value="NC_023284.1"/>
</dbReference>
<keyword evidence="1" id="KW-0614">Plasmid</keyword>
<geneLocation type="plasmid" evidence="1">
    <name>pFRL4</name>
</geneLocation>
<accession>V9Z849</accession>
<dbReference type="AlphaFoldDB" id="V9Z849"/>
<protein>
    <submittedName>
        <fullName evidence="1">Uncharacterized protein</fullName>
    </submittedName>
</protein>